<dbReference type="EMBL" id="JARKIF010000005">
    <property type="protein sequence ID" value="KAJ7638648.1"/>
    <property type="molecule type" value="Genomic_DNA"/>
</dbReference>
<keyword evidence="3" id="KW-0576">Peroxisome</keyword>
<dbReference type="PANTHER" id="PTHR12652:SF19">
    <property type="entry name" value="PEROXISOMAL BIOGENESIS FACTOR 11"/>
    <property type="match status" value="1"/>
</dbReference>
<feature type="region of interest" description="Disordered" evidence="5">
    <location>
        <begin position="1"/>
        <end position="71"/>
    </location>
</feature>
<accession>A0AAD7C4D6</accession>
<dbReference type="Pfam" id="PF05648">
    <property type="entry name" value="PEX11"/>
    <property type="match status" value="1"/>
</dbReference>
<name>A0AAD7C4D6_9AGAR</name>
<gene>
    <name evidence="6" type="ORF">FB45DRAFT_903452</name>
</gene>
<sequence>MSHISFPSEQPHANGGQFYASFDSSAPFQMNPLSSHPPRTPRTSVTNNSHSYSTSVFDSREDAHEEEIELEEGTEELRQAEARVRKEEVWREMFLTSNGRDKGFKLIQYSLRVYLLLHASLTTSRLLRRPTRGPWERELVRRLESTADGLSFTRKCLLLFNWLAPLTAIRAQQAGPLTSSTGKSKKKPTPFLQALLVAPPPVLLELVQAIADDVSTCAKLGLLGKRTGERAGRFADWCWLLATLVGLVENGHEVESRMYTESMAGGTEKSKSASSKRDEKELGRLQKQDYWLLVTRGKLLMDLIFVCYDVFKIKRARESVKAFTGLGAAILSAAKLYDRHKSGLLKAVSLSI</sequence>
<protein>
    <submittedName>
        <fullName evidence="6">Uncharacterized protein</fullName>
    </submittedName>
</protein>
<comment type="caution">
    <text evidence="6">The sequence shown here is derived from an EMBL/GenBank/DDBJ whole genome shotgun (WGS) entry which is preliminary data.</text>
</comment>
<dbReference type="AlphaFoldDB" id="A0AAD7C4D6"/>
<reference evidence="6" key="1">
    <citation type="submission" date="2023-03" db="EMBL/GenBank/DDBJ databases">
        <title>Massive genome expansion in bonnet fungi (Mycena s.s.) driven by repeated elements and novel gene families across ecological guilds.</title>
        <authorList>
            <consortium name="Lawrence Berkeley National Laboratory"/>
            <person name="Harder C.B."/>
            <person name="Miyauchi S."/>
            <person name="Viragh M."/>
            <person name="Kuo A."/>
            <person name="Thoen E."/>
            <person name="Andreopoulos B."/>
            <person name="Lu D."/>
            <person name="Skrede I."/>
            <person name="Drula E."/>
            <person name="Henrissat B."/>
            <person name="Morin E."/>
            <person name="Kohler A."/>
            <person name="Barry K."/>
            <person name="LaButti K."/>
            <person name="Morin E."/>
            <person name="Salamov A."/>
            <person name="Lipzen A."/>
            <person name="Mereny Z."/>
            <person name="Hegedus B."/>
            <person name="Baldrian P."/>
            <person name="Stursova M."/>
            <person name="Weitz H."/>
            <person name="Taylor A."/>
            <person name="Grigoriev I.V."/>
            <person name="Nagy L.G."/>
            <person name="Martin F."/>
            <person name="Kauserud H."/>
        </authorList>
    </citation>
    <scope>NUCLEOTIDE SEQUENCE</scope>
    <source>
        <strain evidence="6">9284</strain>
    </source>
</reference>
<dbReference type="InterPro" id="IPR008733">
    <property type="entry name" value="PEX11"/>
</dbReference>
<dbReference type="Proteomes" id="UP001221142">
    <property type="component" value="Unassembled WGS sequence"/>
</dbReference>
<organism evidence="6 7">
    <name type="scientific">Roridomyces roridus</name>
    <dbReference type="NCBI Taxonomy" id="1738132"/>
    <lineage>
        <taxon>Eukaryota</taxon>
        <taxon>Fungi</taxon>
        <taxon>Dikarya</taxon>
        <taxon>Basidiomycota</taxon>
        <taxon>Agaricomycotina</taxon>
        <taxon>Agaricomycetes</taxon>
        <taxon>Agaricomycetidae</taxon>
        <taxon>Agaricales</taxon>
        <taxon>Marasmiineae</taxon>
        <taxon>Mycenaceae</taxon>
        <taxon>Roridomyces</taxon>
    </lineage>
</organism>
<evidence type="ECO:0000313" key="6">
    <source>
        <dbReference type="EMBL" id="KAJ7638648.1"/>
    </source>
</evidence>
<evidence type="ECO:0000256" key="1">
    <source>
        <dbReference type="ARBA" id="ARBA00022593"/>
    </source>
</evidence>
<evidence type="ECO:0000256" key="2">
    <source>
        <dbReference type="ARBA" id="ARBA00023136"/>
    </source>
</evidence>
<feature type="region of interest" description="Disordered" evidence="5">
    <location>
        <begin position="261"/>
        <end position="280"/>
    </location>
</feature>
<evidence type="ECO:0000256" key="3">
    <source>
        <dbReference type="ARBA" id="ARBA00023140"/>
    </source>
</evidence>
<dbReference type="GO" id="GO:0016559">
    <property type="term" value="P:peroxisome fission"/>
    <property type="evidence" value="ECO:0007669"/>
    <property type="project" value="InterPro"/>
</dbReference>
<keyword evidence="2" id="KW-0472">Membrane</keyword>
<evidence type="ECO:0000256" key="4">
    <source>
        <dbReference type="ARBA" id="ARBA00046271"/>
    </source>
</evidence>
<comment type="subcellular location">
    <subcellularLocation>
        <location evidence="4">Peroxisome membrane</location>
    </subcellularLocation>
</comment>
<feature type="compositionally biased region" description="Basic and acidic residues" evidence="5">
    <location>
        <begin position="268"/>
        <end position="280"/>
    </location>
</feature>
<feature type="compositionally biased region" description="Polar residues" evidence="5">
    <location>
        <begin position="22"/>
        <end position="34"/>
    </location>
</feature>
<feature type="compositionally biased region" description="Polar residues" evidence="5">
    <location>
        <begin position="41"/>
        <end position="57"/>
    </location>
</feature>
<evidence type="ECO:0000313" key="7">
    <source>
        <dbReference type="Proteomes" id="UP001221142"/>
    </source>
</evidence>
<dbReference type="GO" id="GO:0005778">
    <property type="term" value="C:peroxisomal membrane"/>
    <property type="evidence" value="ECO:0007669"/>
    <property type="project" value="UniProtKB-SubCell"/>
</dbReference>
<evidence type="ECO:0000256" key="5">
    <source>
        <dbReference type="SAM" id="MobiDB-lite"/>
    </source>
</evidence>
<dbReference type="PANTHER" id="PTHR12652">
    <property type="entry name" value="PEROXISOMAL BIOGENESIS FACTOR 11"/>
    <property type="match status" value="1"/>
</dbReference>
<keyword evidence="7" id="KW-1185">Reference proteome</keyword>
<proteinExistence type="predicted"/>
<keyword evidence="1" id="KW-0962">Peroxisome biogenesis</keyword>